<keyword evidence="7" id="KW-0274">FAD</keyword>
<feature type="transmembrane region" description="Helical" evidence="13">
    <location>
        <begin position="161"/>
        <end position="181"/>
    </location>
</feature>
<keyword evidence="4 13" id="KW-0812">Transmembrane</keyword>
<keyword evidence="11" id="KW-0411">Iron-sulfur</keyword>
<dbReference type="PROSITE" id="PS51384">
    <property type="entry name" value="FAD_FR"/>
    <property type="match status" value="1"/>
</dbReference>
<dbReference type="PANTHER" id="PTHR47354">
    <property type="entry name" value="NADH OXIDOREDUCTASE HCR"/>
    <property type="match status" value="1"/>
</dbReference>
<dbReference type="Proteomes" id="UP000249324">
    <property type="component" value="Unassembled WGS sequence"/>
</dbReference>
<evidence type="ECO:0000313" key="15">
    <source>
        <dbReference type="EMBL" id="MFO7191948.1"/>
    </source>
</evidence>
<organism evidence="15 16">
    <name type="scientific">Thermocrispum agreste</name>
    <dbReference type="NCBI Taxonomy" id="37925"/>
    <lineage>
        <taxon>Bacteria</taxon>
        <taxon>Bacillati</taxon>
        <taxon>Actinomycetota</taxon>
        <taxon>Actinomycetes</taxon>
        <taxon>Pseudonocardiales</taxon>
        <taxon>Pseudonocardiaceae</taxon>
        <taxon>Thermocrispum</taxon>
    </lineage>
</organism>
<evidence type="ECO:0000256" key="3">
    <source>
        <dbReference type="ARBA" id="ARBA00022630"/>
    </source>
</evidence>
<dbReference type="GO" id="GO:0016020">
    <property type="term" value="C:membrane"/>
    <property type="evidence" value="ECO:0007669"/>
    <property type="project" value="UniProtKB-SubCell"/>
</dbReference>
<keyword evidence="8 13" id="KW-1133">Transmembrane helix</keyword>
<evidence type="ECO:0000256" key="10">
    <source>
        <dbReference type="ARBA" id="ARBA00023004"/>
    </source>
</evidence>
<evidence type="ECO:0000256" key="11">
    <source>
        <dbReference type="ARBA" id="ARBA00023014"/>
    </source>
</evidence>
<dbReference type="SUPFAM" id="SSF63380">
    <property type="entry name" value="Riboflavin synthase domain-like"/>
    <property type="match status" value="1"/>
</dbReference>
<dbReference type="Gene3D" id="3.40.50.80">
    <property type="entry name" value="Nucleotide-binding domain of ferredoxin-NADP reductase (FNR) module"/>
    <property type="match status" value="1"/>
</dbReference>
<name>A0ABD6FD29_9PSEU</name>
<evidence type="ECO:0000256" key="9">
    <source>
        <dbReference type="ARBA" id="ARBA00023002"/>
    </source>
</evidence>
<evidence type="ECO:0000259" key="14">
    <source>
        <dbReference type="PROSITE" id="PS51384"/>
    </source>
</evidence>
<dbReference type="GO" id="GO:0046872">
    <property type="term" value="F:metal ion binding"/>
    <property type="evidence" value="ECO:0007669"/>
    <property type="project" value="UniProtKB-KW"/>
</dbReference>
<dbReference type="EMBL" id="QGUI02000061">
    <property type="protein sequence ID" value="MFO7191948.1"/>
    <property type="molecule type" value="Genomic_DNA"/>
</dbReference>
<evidence type="ECO:0000256" key="12">
    <source>
        <dbReference type="ARBA" id="ARBA00023136"/>
    </source>
</evidence>
<accession>A0ABD6FD29</accession>
<keyword evidence="6" id="KW-0479">Metal-binding</keyword>
<dbReference type="InterPro" id="IPR001433">
    <property type="entry name" value="OxRdtase_FAD/NAD-bd"/>
</dbReference>
<feature type="transmembrane region" description="Helical" evidence="13">
    <location>
        <begin position="21"/>
        <end position="40"/>
    </location>
</feature>
<evidence type="ECO:0000256" key="7">
    <source>
        <dbReference type="ARBA" id="ARBA00022827"/>
    </source>
</evidence>
<dbReference type="SUPFAM" id="SSF52343">
    <property type="entry name" value="Ferredoxin reductase-like, C-terminal NADP-linked domain"/>
    <property type="match status" value="1"/>
</dbReference>
<dbReference type="AlphaFoldDB" id="A0ABD6FD29"/>
<evidence type="ECO:0000256" key="4">
    <source>
        <dbReference type="ARBA" id="ARBA00022692"/>
    </source>
</evidence>
<feature type="domain" description="FAD-binding FR-type" evidence="14">
    <location>
        <begin position="219"/>
        <end position="319"/>
    </location>
</feature>
<dbReference type="GO" id="GO:0051537">
    <property type="term" value="F:2 iron, 2 sulfur cluster binding"/>
    <property type="evidence" value="ECO:0007669"/>
    <property type="project" value="UniProtKB-KW"/>
</dbReference>
<dbReference type="GO" id="GO:0016491">
    <property type="term" value="F:oxidoreductase activity"/>
    <property type="evidence" value="ECO:0007669"/>
    <property type="project" value="UniProtKB-KW"/>
</dbReference>
<evidence type="ECO:0000256" key="8">
    <source>
        <dbReference type="ARBA" id="ARBA00022989"/>
    </source>
</evidence>
<comment type="caution">
    <text evidence="15">The sequence shown here is derived from an EMBL/GenBank/DDBJ whole genome shotgun (WGS) entry which is preliminary data.</text>
</comment>
<dbReference type="Gene3D" id="2.40.30.10">
    <property type="entry name" value="Translation factors"/>
    <property type="match status" value="1"/>
</dbReference>
<keyword evidence="5" id="KW-0001">2Fe-2S</keyword>
<dbReference type="CDD" id="cd06198">
    <property type="entry name" value="FNR_like_3"/>
    <property type="match status" value="1"/>
</dbReference>
<keyword evidence="3" id="KW-0285">Flavoprotein</keyword>
<dbReference type="InterPro" id="IPR017927">
    <property type="entry name" value="FAD-bd_FR_type"/>
</dbReference>
<protein>
    <submittedName>
        <fullName evidence="15">Ferredoxin reductase family protein</fullName>
    </submittedName>
</protein>
<gene>
    <name evidence="15" type="ORF">DIU77_006860</name>
</gene>
<keyword evidence="10" id="KW-0408">Iron</keyword>
<feature type="transmembrane region" description="Helical" evidence="13">
    <location>
        <begin position="90"/>
        <end position="113"/>
    </location>
</feature>
<evidence type="ECO:0000256" key="13">
    <source>
        <dbReference type="SAM" id="Phobius"/>
    </source>
</evidence>
<proteinExistence type="predicted"/>
<dbReference type="PANTHER" id="PTHR47354:SF8">
    <property type="entry name" value="1,2-PHENYLACETYL-COA EPOXIDASE, SUBUNIT E"/>
    <property type="match status" value="1"/>
</dbReference>
<feature type="transmembrane region" description="Helical" evidence="13">
    <location>
        <begin position="46"/>
        <end position="69"/>
    </location>
</feature>
<evidence type="ECO:0000256" key="5">
    <source>
        <dbReference type="ARBA" id="ARBA00022714"/>
    </source>
</evidence>
<evidence type="ECO:0000256" key="1">
    <source>
        <dbReference type="ARBA" id="ARBA00001974"/>
    </source>
</evidence>
<dbReference type="InterPro" id="IPR013130">
    <property type="entry name" value="Fe3_Rdtase_TM_dom"/>
</dbReference>
<feature type="transmembrane region" description="Helical" evidence="13">
    <location>
        <begin position="193"/>
        <end position="213"/>
    </location>
</feature>
<evidence type="ECO:0000256" key="6">
    <source>
        <dbReference type="ARBA" id="ARBA00022723"/>
    </source>
</evidence>
<reference evidence="15 16" key="1">
    <citation type="journal article" date="2021" name="BMC Genomics">
        <title>Genome-resolved metagenome and metatranscriptome analyses of thermophilic composting reveal key bacterial players and their metabolic interactions.</title>
        <authorList>
            <person name="Braga L.P.P."/>
            <person name="Pereira R.V."/>
            <person name="Martins L.F."/>
            <person name="Moura L.M.S."/>
            <person name="Sanchez F.B."/>
            <person name="Patane J.S.L."/>
            <person name="da Silva A.M."/>
            <person name="Setubal J.C."/>
        </authorList>
    </citation>
    <scope>NUCLEOTIDE SEQUENCE [LARGE SCALE GENOMIC DNA]</scope>
    <source>
        <strain evidence="15">ZC4RG45</strain>
    </source>
</reference>
<keyword evidence="12 13" id="KW-0472">Membrane</keyword>
<dbReference type="PRINTS" id="PR00410">
    <property type="entry name" value="PHEHYDRXLASE"/>
</dbReference>
<sequence length="443" mass="49110">MATKEEVAEEAVPPSQRARHVVLAGVLGAAAVVEFLFVTAGSGKNAILTVAKFFGLHAALLLIVQLTLAARLPWLDHRIGMDRLTVWHRWTGFALFWVIVTHALLILMGYAALYDMSIGATFLSLAGVPASLFGMIAAALIVSVGALSLRRVRRRLRYEVWHGLHLLTYVAFSFAFVHQLLETTTFASSAWAMAFWWAMWIFAVGSLVVGRVVRPLRRNAFHRFRVAEVVPEQGNAVSVYVTGRHLDRLPARAGQFAIWRFPGRRHWWLANPFSLSAAPNGHYLRLTAKSVGDGSAALRRLEPGDRAFLEGPYGAFTSLHRIRDKSLLIAGGIGITPIRSLLEEEMGDAVVLYRVRTEQDAPLLGEVRDLVQRKGGRLELLTGRTTDGNRPFTPERLRELVPDVTQRDVYVCGPTAMTKTVIRTLRSLDVPAAQIHAERFGLA</sequence>
<evidence type="ECO:0000313" key="16">
    <source>
        <dbReference type="Proteomes" id="UP000249324"/>
    </source>
</evidence>
<comment type="cofactor">
    <cofactor evidence="1">
        <name>FAD</name>
        <dbReference type="ChEBI" id="CHEBI:57692"/>
    </cofactor>
</comment>
<comment type="subcellular location">
    <subcellularLocation>
        <location evidence="2">Membrane</location>
        <topology evidence="2">Multi-pass membrane protein</topology>
    </subcellularLocation>
</comment>
<dbReference type="Pfam" id="PF00175">
    <property type="entry name" value="NAD_binding_1"/>
    <property type="match status" value="1"/>
</dbReference>
<dbReference type="InterPro" id="IPR017938">
    <property type="entry name" value="Riboflavin_synthase-like_b-brl"/>
</dbReference>
<dbReference type="Pfam" id="PF01794">
    <property type="entry name" value="Ferric_reduct"/>
    <property type="match status" value="1"/>
</dbReference>
<evidence type="ECO:0000256" key="2">
    <source>
        <dbReference type="ARBA" id="ARBA00004141"/>
    </source>
</evidence>
<dbReference type="InterPro" id="IPR039261">
    <property type="entry name" value="FNR_nucleotide-bd"/>
</dbReference>
<keyword evidence="9" id="KW-0560">Oxidoreductase</keyword>
<feature type="transmembrane region" description="Helical" evidence="13">
    <location>
        <begin position="125"/>
        <end position="149"/>
    </location>
</feature>
<dbReference type="InterPro" id="IPR050415">
    <property type="entry name" value="MRET"/>
</dbReference>